<proteinExistence type="predicted"/>
<keyword evidence="4" id="KW-1185">Reference proteome</keyword>
<evidence type="ECO:0008006" key="5">
    <source>
        <dbReference type="Google" id="ProtNLM"/>
    </source>
</evidence>
<gene>
    <name evidence="3" type="ORF">EDD52_102220</name>
</gene>
<feature type="signal peptide" evidence="2">
    <location>
        <begin position="1"/>
        <end position="22"/>
    </location>
</feature>
<dbReference type="OrthoDB" id="7864548at2"/>
<evidence type="ECO:0000256" key="2">
    <source>
        <dbReference type="SAM" id="SignalP"/>
    </source>
</evidence>
<evidence type="ECO:0000256" key="1">
    <source>
        <dbReference type="SAM" id="MobiDB-lite"/>
    </source>
</evidence>
<reference evidence="3 4" key="1">
    <citation type="submission" date="2019-03" db="EMBL/GenBank/DDBJ databases">
        <title>Genomic Encyclopedia of Type Strains, Phase IV (KMG-IV): sequencing the most valuable type-strain genomes for metagenomic binning, comparative biology and taxonomic classification.</title>
        <authorList>
            <person name="Goeker M."/>
        </authorList>
    </citation>
    <scope>NUCLEOTIDE SEQUENCE [LARGE SCALE GENOMIC DNA]</scope>
    <source>
        <strain evidence="3 4">DSM 104836</strain>
    </source>
</reference>
<feature type="region of interest" description="Disordered" evidence="1">
    <location>
        <begin position="32"/>
        <end position="59"/>
    </location>
</feature>
<feature type="compositionally biased region" description="Low complexity" evidence="1">
    <location>
        <begin position="47"/>
        <end position="59"/>
    </location>
</feature>
<evidence type="ECO:0000313" key="4">
    <source>
        <dbReference type="Proteomes" id="UP000295696"/>
    </source>
</evidence>
<comment type="caution">
    <text evidence="3">The sequence shown here is derived from an EMBL/GenBank/DDBJ whole genome shotgun (WGS) entry which is preliminary data.</text>
</comment>
<dbReference type="Proteomes" id="UP000295696">
    <property type="component" value="Unassembled WGS sequence"/>
</dbReference>
<organism evidence="3 4">
    <name type="scientific">Primorskyibacter sedentarius</name>
    <dbReference type="NCBI Taxonomy" id="745311"/>
    <lineage>
        <taxon>Bacteria</taxon>
        <taxon>Pseudomonadati</taxon>
        <taxon>Pseudomonadota</taxon>
        <taxon>Alphaproteobacteria</taxon>
        <taxon>Rhodobacterales</taxon>
        <taxon>Roseobacteraceae</taxon>
        <taxon>Primorskyibacter</taxon>
    </lineage>
</organism>
<protein>
    <recommendedName>
        <fullName evidence="5">Flagellar protein FliL</fullName>
    </recommendedName>
</protein>
<evidence type="ECO:0000313" key="3">
    <source>
        <dbReference type="EMBL" id="TCS66403.1"/>
    </source>
</evidence>
<dbReference type="AlphaFoldDB" id="A0A4R3JJH5"/>
<keyword evidence="2" id="KW-0732">Signal</keyword>
<dbReference type="RefSeq" id="WP_132242447.1">
    <property type="nucleotide sequence ID" value="NZ_SLZU01000002.1"/>
</dbReference>
<feature type="chain" id="PRO_5020511690" description="Flagellar protein FliL" evidence="2">
    <location>
        <begin position="23"/>
        <end position="167"/>
    </location>
</feature>
<accession>A0A4R3JJH5</accession>
<name>A0A4R3JJH5_9RHOB</name>
<dbReference type="EMBL" id="SLZU01000002">
    <property type="protein sequence ID" value="TCS66403.1"/>
    <property type="molecule type" value="Genomic_DNA"/>
</dbReference>
<sequence length="167" mass="17617">MLKLILPVLLAALGTGSGIAAAVILAPEPETAQAEPVGPCGPEQEHAAAAGDAHSAAPPSENDFIKLGNQFVVPVVRDERVTSLVIVSLSLEITPESRDLVLSREPKLRDVFLQSMFDHANRGGFDGYFTGSDQLDTLRHGLYKDGVAVLGPALQGVLIVEIARQDA</sequence>